<evidence type="ECO:0000313" key="2">
    <source>
        <dbReference type="EMBL" id="ORJ51012.1"/>
    </source>
</evidence>
<name>A0ABX3UHN9_KLUIN</name>
<evidence type="ECO:0000259" key="1">
    <source>
        <dbReference type="Pfam" id="PF26115"/>
    </source>
</evidence>
<evidence type="ECO:0000313" key="3">
    <source>
        <dbReference type="Proteomes" id="UP000192521"/>
    </source>
</evidence>
<comment type="caution">
    <text evidence="2">The sequence shown here is derived from an EMBL/GenBank/DDBJ whole genome shotgun (WGS) entry which is preliminary data.</text>
</comment>
<accession>A0ABX3UHN9</accession>
<dbReference type="InterPro" id="IPR058873">
    <property type="entry name" value="PDDEXK_GAPS4"/>
</dbReference>
<dbReference type="Pfam" id="PF26115">
    <property type="entry name" value="PDDEXK_GAPS4"/>
    <property type="match status" value="1"/>
</dbReference>
<proteinExistence type="predicted"/>
<gene>
    <name evidence="2" type="ORF">B2M27_07750</name>
</gene>
<sequence length="337" mass="39254">MSGEMAAIQRTASKISDEILSVFKWKRPKREDMNYNCCIQAHSKKTHPSDVVFYYIDPYEEEVVYLNTDLKSYGVNSVKKGKVEEALTSLVLAVECANTSDEWQNKYVEDDSLGYNVRGLLFLYNHDHLYDKDFHEDIMSKIDLKKVINNSSAKLHMLNPFQICDLINISSDITSQIGTGNLPHPDEFIYYYPDLYLTRIKHPVTAKTAATIEMITSSYIIIKHDSFWWGKNKKEEGYLIYYNQPGTSAEEFVYFFDMLSSFQILTQGKKIRIRMSHINPDENAPHNFERAKRKYSAHWLAGEEDRLFGQMDLKIIPKKVTDFNLEEIGMEQRTNEE</sequence>
<dbReference type="RefSeq" id="WP_085005827.1">
    <property type="nucleotide sequence ID" value="NZ_MWPR01000008.1"/>
</dbReference>
<protein>
    <recommendedName>
        <fullName evidence="1">GAPS4 PD-(D/E)XK nuclease domain-containing protein</fullName>
    </recommendedName>
</protein>
<reference evidence="2 3" key="1">
    <citation type="submission" date="2017-02" db="EMBL/GenBank/DDBJ databases">
        <title>Draft genome sequence of a Kluyvera intermedia isolate from a patient with a pancreatic abscess.</title>
        <authorList>
            <person name="Thele R."/>
        </authorList>
    </citation>
    <scope>NUCLEOTIDE SEQUENCE [LARGE SCALE GENOMIC DNA]</scope>
    <source>
        <strain evidence="2 3">FOSA7093</strain>
    </source>
</reference>
<keyword evidence="3" id="KW-1185">Reference proteome</keyword>
<organism evidence="2 3">
    <name type="scientific">Kluyvera intermedia</name>
    <name type="common">Enterobacter intermedius</name>
    <dbReference type="NCBI Taxonomy" id="61648"/>
    <lineage>
        <taxon>Bacteria</taxon>
        <taxon>Pseudomonadati</taxon>
        <taxon>Pseudomonadota</taxon>
        <taxon>Gammaproteobacteria</taxon>
        <taxon>Enterobacterales</taxon>
        <taxon>Enterobacteriaceae</taxon>
        <taxon>Kluyvera</taxon>
    </lineage>
</organism>
<dbReference type="EMBL" id="MWPR01000008">
    <property type="protein sequence ID" value="ORJ51012.1"/>
    <property type="molecule type" value="Genomic_DNA"/>
</dbReference>
<dbReference type="Proteomes" id="UP000192521">
    <property type="component" value="Unassembled WGS sequence"/>
</dbReference>
<feature type="domain" description="GAPS4 PD-(D/E)XK nuclease" evidence="1">
    <location>
        <begin position="11"/>
        <end position="149"/>
    </location>
</feature>